<organism evidence="3 4">
    <name type="scientific">Mobilicoccus pelagius NBRC 104925</name>
    <dbReference type="NCBI Taxonomy" id="1089455"/>
    <lineage>
        <taxon>Bacteria</taxon>
        <taxon>Bacillati</taxon>
        <taxon>Actinomycetota</taxon>
        <taxon>Actinomycetes</taxon>
        <taxon>Micrococcales</taxon>
        <taxon>Dermatophilaceae</taxon>
        <taxon>Mobilicoccus</taxon>
    </lineage>
</organism>
<dbReference type="Proteomes" id="UP000004367">
    <property type="component" value="Unassembled WGS sequence"/>
</dbReference>
<reference evidence="3 4" key="1">
    <citation type="submission" date="2012-02" db="EMBL/GenBank/DDBJ databases">
        <title>Whole genome shotgun sequence of Mobilicoccus pelagius NBRC 104925.</title>
        <authorList>
            <person name="Yoshida Y."/>
            <person name="Hosoyama A."/>
            <person name="Tsuchikane K."/>
            <person name="Katsumata H."/>
            <person name="Yamazaki S."/>
            <person name="Fujita N."/>
        </authorList>
    </citation>
    <scope>NUCLEOTIDE SEQUENCE [LARGE SCALE GENOMIC DNA]</scope>
    <source>
        <strain evidence="3 4">NBRC 104925</strain>
    </source>
</reference>
<evidence type="ECO:0000313" key="3">
    <source>
        <dbReference type="EMBL" id="GAB47759.1"/>
    </source>
</evidence>
<protein>
    <submittedName>
        <fullName evidence="3">Sodium/glutamate symporter</fullName>
    </submittedName>
</protein>
<comment type="caution">
    <text evidence="3">The sequence shown here is derived from an EMBL/GenBank/DDBJ whole genome shotgun (WGS) entry which is preliminary data.</text>
</comment>
<feature type="compositionally biased region" description="Low complexity" evidence="1">
    <location>
        <begin position="146"/>
        <end position="155"/>
    </location>
</feature>
<feature type="compositionally biased region" description="Low complexity" evidence="1">
    <location>
        <begin position="167"/>
        <end position="176"/>
    </location>
</feature>
<dbReference type="eggNOG" id="COG0786">
    <property type="taxonomic scope" value="Bacteria"/>
</dbReference>
<dbReference type="STRING" id="1089455.MOPEL_029_00380"/>
<dbReference type="GO" id="GO:0016020">
    <property type="term" value="C:membrane"/>
    <property type="evidence" value="ECO:0007669"/>
    <property type="project" value="InterPro"/>
</dbReference>
<evidence type="ECO:0000313" key="4">
    <source>
        <dbReference type="Proteomes" id="UP000004367"/>
    </source>
</evidence>
<sequence>MDVSLNLIQSVALTVLVAVLGEWCRERVWIFRRFAIPGPVIGGFGFALLVFAARVWGGVSFTMDTTLQTPAMIAFFTTVGIAASFGLLKLGGKVLMTYLVLCWGVAIFQNLIGAGLATVFGIHPLLGIMAGSTSLEGGHGNAAAFGPVASSSAPPVRRPSRLRRRPSVSSPGPSSAVRRRRSSSAATGSIRPLVASTCRRPSSSTTSRTP</sequence>
<feature type="compositionally biased region" description="Low complexity" evidence="1">
    <location>
        <begin position="196"/>
        <end position="210"/>
    </location>
</feature>
<dbReference type="EMBL" id="BAFE01000027">
    <property type="protein sequence ID" value="GAB47759.1"/>
    <property type="molecule type" value="Genomic_DNA"/>
</dbReference>
<dbReference type="PANTHER" id="PTHR36178">
    <property type="entry name" value="SLR0625 PROTEIN"/>
    <property type="match status" value="1"/>
</dbReference>
<keyword evidence="2" id="KW-0812">Transmembrane</keyword>
<feature type="transmembrane region" description="Helical" evidence="2">
    <location>
        <begin position="36"/>
        <end position="57"/>
    </location>
</feature>
<gene>
    <name evidence="3" type="primary">gltS</name>
    <name evidence="3" type="ORF">MOPEL_029_00380</name>
</gene>
<dbReference type="PANTHER" id="PTHR36178:SF1">
    <property type="entry name" value="SODIUM_GLUTAMATE SYMPORTER"/>
    <property type="match status" value="1"/>
</dbReference>
<feature type="transmembrane region" description="Helical" evidence="2">
    <location>
        <begin position="100"/>
        <end position="126"/>
    </location>
</feature>
<keyword evidence="4" id="KW-1185">Reference proteome</keyword>
<name>H5UPV4_9MICO</name>
<dbReference type="AlphaFoldDB" id="H5UPV4"/>
<evidence type="ECO:0000256" key="1">
    <source>
        <dbReference type="SAM" id="MobiDB-lite"/>
    </source>
</evidence>
<dbReference type="GO" id="GO:0015813">
    <property type="term" value="P:L-glutamate transmembrane transport"/>
    <property type="evidence" value="ECO:0007669"/>
    <property type="project" value="InterPro"/>
</dbReference>
<dbReference type="GO" id="GO:0015501">
    <property type="term" value="F:glutamate:sodium symporter activity"/>
    <property type="evidence" value="ECO:0007669"/>
    <property type="project" value="InterPro"/>
</dbReference>
<dbReference type="InterPro" id="IPR004445">
    <property type="entry name" value="GltS"/>
</dbReference>
<accession>H5UPV4</accession>
<keyword evidence="2" id="KW-1133">Transmembrane helix</keyword>
<feature type="transmembrane region" description="Helical" evidence="2">
    <location>
        <begin position="6"/>
        <end position="24"/>
    </location>
</feature>
<proteinExistence type="predicted"/>
<keyword evidence="2" id="KW-0472">Membrane</keyword>
<feature type="transmembrane region" description="Helical" evidence="2">
    <location>
        <begin position="69"/>
        <end position="88"/>
    </location>
</feature>
<dbReference type="Pfam" id="PF03616">
    <property type="entry name" value="Glt_symporter"/>
    <property type="match status" value="1"/>
</dbReference>
<evidence type="ECO:0000256" key="2">
    <source>
        <dbReference type="SAM" id="Phobius"/>
    </source>
</evidence>
<feature type="region of interest" description="Disordered" evidence="1">
    <location>
        <begin position="146"/>
        <end position="210"/>
    </location>
</feature>